<evidence type="ECO:0000256" key="1">
    <source>
        <dbReference type="SAM" id="Phobius"/>
    </source>
</evidence>
<feature type="transmembrane region" description="Helical" evidence="1">
    <location>
        <begin position="60"/>
        <end position="82"/>
    </location>
</feature>
<evidence type="ECO:0000313" key="2">
    <source>
        <dbReference type="EMBL" id="MCJ0824935.1"/>
    </source>
</evidence>
<organism evidence="2 3">
    <name type="scientific">Cognatiluteimonas sedimenti</name>
    <dbReference type="NCBI Taxonomy" id="2927791"/>
    <lineage>
        <taxon>Bacteria</taxon>
        <taxon>Pseudomonadati</taxon>
        <taxon>Pseudomonadota</taxon>
        <taxon>Gammaproteobacteria</taxon>
        <taxon>Lysobacterales</taxon>
        <taxon>Lysobacteraceae</taxon>
        <taxon>Cognatiluteimonas</taxon>
    </lineage>
</organism>
<reference evidence="2 3" key="1">
    <citation type="submission" date="2022-03" db="EMBL/GenBank/DDBJ databases">
        <title>Luteimonas soily sp. nov., a novel bacterium isolated from the soil.</title>
        <authorList>
            <person name="Zhang X."/>
        </authorList>
    </citation>
    <scope>NUCLEOTIDE SEQUENCE [LARGE SCALE GENOMIC DNA]</scope>
    <source>
        <strain evidence="2 3">50</strain>
    </source>
</reference>
<proteinExistence type="predicted"/>
<accession>A0ABT0A1U5</accession>
<feature type="transmembrane region" description="Helical" evidence="1">
    <location>
        <begin position="28"/>
        <end position="48"/>
    </location>
</feature>
<comment type="caution">
    <text evidence="2">The sequence shown here is derived from an EMBL/GenBank/DDBJ whole genome shotgun (WGS) entry which is preliminary data.</text>
</comment>
<feature type="transmembrane region" description="Helical" evidence="1">
    <location>
        <begin position="88"/>
        <end position="110"/>
    </location>
</feature>
<protein>
    <submittedName>
        <fullName evidence="2">DUF3147 family protein</fullName>
    </submittedName>
</protein>
<keyword evidence="3" id="KW-1185">Reference proteome</keyword>
<keyword evidence="1" id="KW-0472">Membrane</keyword>
<evidence type="ECO:0000313" key="3">
    <source>
        <dbReference type="Proteomes" id="UP001165423"/>
    </source>
</evidence>
<gene>
    <name evidence="2" type="ORF">MQC88_02995</name>
</gene>
<dbReference type="Proteomes" id="UP001165423">
    <property type="component" value="Unassembled WGS sequence"/>
</dbReference>
<keyword evidence="1" id="KW-1133">Transmembrane helix</keyword>
<dbReference type="EMBL" id="JALGCL010000001">
    <property type="protein sequence ID" value="MCJ0824935.1"/>
    <property type="molecule type" value="Genomic_DNA"/>
</dbReference>
<dbReference type="RefSeq" id="WP_243319112.1">
    <property type="nucleotide sequence ID" value="NZ_JALGCL010000001.1"/>
</dbReference>
<sequence>MNVQFLLKIAITVALVLLASALARRQGWLGALVASLPLTSLLVLAWLYHDTRDPKQVADLAMGIFWFVLGSLPFFVALALALRHGWRIGPAFALAGAAGFAGVSLTQWLLARGP</sequence>
<name>A0ABT0A1U5_9GAMM</name>
<feature type="transmembrane region" description="Helical" evidence="1">
    <location>
        <begin position="5"/>
        <end position="22"/>
    </location>
</feature>
<keyword evidence="1" id="KW-0812">Transmembrane</keyword>